<dbReference type="EMBL" id="WNLA01000041">
    <property type="protein sequence ID" value="MTW06187.1"/>
    <property type="molecule type" value="Genomic_DNA"/>
</dbReference>
<dbReference type="Proteomes" id="UP000484015">
    <property type="component" value="Unassembled WGS sequence"/>
</dbReference>
<dbReference type="AlphaFoldDB" id="A0A6L6Q8S9"/>
<name>A0A6L6Q8S9_9BURK</name>
<feature type="transmembrane region" description="Helical" evidence="1">
    <location>
        <begin position="6"/>
        <end position="26"/>
    </location>
</feature>
<proteinExistence type="predicted"/>
<accession>A0A6L6Q8S9</accession>
<evidence type="ECO:0000313" key="3">
    <source>
        <dbReference type="Proteomes" id="UP000484015"/>
    </source>
</evidence>
<keyword evidence="3" id="KW-1185">Reference proteome</keyword>
<reference evidence="2 3" key="1">
    <citation type="submission" date="2019-11" db="EMBL/GenBank/DDBJ databases">
        <title>Type strains purchased from KCTC, JCM and DSMZ.</title>
        <authorList>
            <person name="Lu H."/>
        </authorList>
    </citation>
    <scope>NUCLEOTIDE SEQUENCE [LARGE SCALE GENOMIC DNA]</scope>
    <source>
        <strain evidence="2 3">KCTC 42409</strain>
    </source>
</reference>
<organism evidence="2 3">
    <name type="scientific">Pseudoduganella ginsengisoli</name>
    <dbReference type="NCBI Taxonomy" id="1462440"/>
    <lineage>
        <taxon>Bacteria</taxon>
        <taxon>Pseudomonadati</taxon>
        <taxon>Pseudomonadota</taxon>
        <taxon>Betaproteobacteria</taxon>
        <taxon>Burkholderiales</taxon>
        <taxon>Oxalobacteraceae</taxon>
        <taxon>Telluria group</taxon>
        <taxon>Pseudoduganella</taxon>
    </lineage>
</organism>
<keyword evidence="1" id="KW-0812">Transmembrane</keyword>
<gene>
    <name evidence="2" type="ORF">GM668_29335</name>
</gene>
<keyword evidence="1" id="KW-0472">Membrane</keyword>
<evidence type="ECO:0000256" key="1">
    <source>
        <dbReference type="SAM" id="Phobius"/>
    </source>
</evidence>
<evidence type="ECO:0000313" key="2">
    <source>
        <dbReference type="EMBL" id="MTW06187.1"/>
    </source>
</evidence>
<comment type="caution">
    <text evidence="2">The sequence shown here is derived from an EMBL/GenBank/DDBJ whole genome shotgun (WGS) entry which is preliminary data.</text>
</comment>
<keyword evidence="1" id="KW-1133">Transmembrane helix</keyword>
<feature type="transmembrane region" description="Helical" evidence="1">
    <location>
        <begin position="89"/>
        <end position="113"/>
    </location>
</feature>
<dbReference type="RefSeq" id="WP_155442520.1">
    <property type="nucleotide sequence ID" value="NZ_WNLA01000041.1"/>
</dbReference>
<sequence length="166" mass="17276">MITLHDSLVEWTVLALGVAVCAALLMRGRSPMRWRGAVCTPPQPRLRKPLRWTSYWLPCVALVVIVANAGIAVNAAAAAASSEAAGAGAAAVGLGAIAALASLVVLLMVWLYLSRSVRVLSSAPQDVEVECCSDCPQCTEAGMAAPVEHQGRKRARGLTMTRLGGG</sequence>
<feature type="transmembrane region" description="Helical" evidence="1">
    <location>
        <begin position="55"/>
        <end position="77"/>
    </location>
</feature>
<protein>
    <submittedName>
        <fullName evidence="2">Uncharacterized protein</fullName>
    </submittedName>
</protein>